<evidence type="ECO:0000259" key="3">
    <source>
        <dbReference type="Pfam" id="PF20167"/>
    </source>
</evidence>
<organism evidence="4 5">
    <name type="scientific">Lithospermum erythrorhizon</name>
    <name type="common">Purple gromwell</name>
    <name type="synonym">Lithospermum officinale var. erythrorhizon</name>
    <dbReference type="NCBI Taxonomy" id="34254"/>
    <lineage>
        <taxon>Eukaryota</taxon>
        <taxon>Viridiplantae</taxon>
        <taxon>Streptophyta</taxon>
        <taxon>Embryophyta</taxon>
        <taxon>Tracheophyta</taxon>
        <taxon>Spermatophyta</taxon>
        <taxon>Magnoliopsida</taxon>
        <taxon>eudicotyledons</taxon>
        <taxon>Gunneridae</taxon>
        <taxon>Pentapetalae</taxon>
        <taxon>asterids</taxon>
        <taxon>lamiids</taxon>
        <taxon>Boraginales</taxon>
        <taxon>Boraginaceae</taxon>
        <taxon>Boraginoideae</taxon>
        <taxon>Lithospermeae</taxon>
        <taxon>Lithospermum</taxon>
    </lineage>
</organism>
<dbReference type="Pfam" id="PF20167">
    <property type="entry name" value="Transposase_32"/>
    <property type="match status" value="1"/>
</dbReference>
<protein>
    <recommendedName>
        <fullName evidence="3">Putative plant transposon protein domain-containing protein</fullName>
    </recommendedName>
</protein>
<dbReference type="Proteomes" id="UP001454036">
    <property type="component" value="Unassembled WGS sequence"/>
</dbReference>
<feature type="compositionally biased region" description="Acidic residues" evidence="1">
    <location>
        <begin position="344"/>
        <end position="353"/>
    </location>
</feature>
<gene>
    <name evidence="4" type="ORF">LIER_13883</name>
</gene>
<evidence type="ECO:0000313" key="4">
    <source>
        <dbReference type="EMBL" id="GAA0156369.1"/>
    </source>
</evidence>
<keyword evidence="2" id="KW-0732">Signal</keyword>
<feature type="region of interest" description="Disordered" evidence="1">
    <location>
        <begin position="317"/>
        <end position="353"/>
    </location>
</feature>
<evidence type="ECO:0000256" key="2">
    <source>
        <dbReference type="SAM" id="SignalP"/>
    </source>
</evidence>
<keyword evidence="5" id="KW-1185">Reference proteome</keyword>
<feature type="domain" description="Putative plant transposon protein" evidence="3">
    <location>
        <begin position="98"/>
        <end position="246"/>
    </location>
</feature>
<proteinExistence type="predicted"/>
<comment type="caution">
    <text evidence="4">The sequence shown here is derived from an EMBL/GenBank/DDBJ whole genome shotgun (WGS) entry which is preliminary data.</text>
</comment>
<reference evidence="4 5" key="1">
    <citation type="submission" date="2024-01" db="EMBL/GenBank/DDBJ databases">
        <title>The complete chloroplast genome sequence of Lithospermum erythrorhizon: insights into the phylogenetic relationship among Boraginaceae species and the maternal lineages of purple gromwells.</title>
        <authorList>
            <person name="Okada T."/>
            <person name="Watanabe K."/>
        </authorList>
    </citation>
    <scope>NUCLEOTIDE SEQUENCE [LARGE SCALE GENOMIC DNA]</scope>
</reference>
<dbReference type="EMBL" id="BAABME010002846">
    <property type="protein sequence ID" value="GAA0156369.1"/>
    <property type="molecule type" value="Genomic_DNA"/>
</dbReference>
<sequence length="353" mass="39118">MMLMFWLCPRLLIGGELGLRIALEKKKDALGVGGDSVDSTEAVEVMDLEGVLFSSEENEARWNFVCSRNILSERYLSDATMKNQTYMDILDESGLSALVEDIGPHWSFIVREFICNLSKDIIDPSSPMFHKVKLRGLVFNFSPALINDHYGWKNDGITGSNLKLNDIIKTLTGGALIEWPTKGQLQASVLSLRYAVIHKVEIANLEPTSNNTNVSETVGRMLYVMGTEQELNFCRVIFNQIVDHSRIGMTGKRVVDVEIKDVEPSDVVPEGEAAALLIKAYEEEQQRVEAKIQLKKGRVAELQVKIQALKTTVPLAINDPVPDDIAEPDAIPPTVNDPPSDGADNPDETESHV</sequence>
<evidence type="ECO:0000313" key="5">
    <source>
        <dbReference type="Proteomes" id="UP001454036"/>
    </source>
</evidence>
<feature type="signal peptide" evidence="2">
    <location>
        <begin position="1"/>
        <end position="18"/>
    </location>
</feature>
<evidence type="ECO:0000256" key="1">
    <source>
        <dbReference type="SAM" id="MobiDB-lite"/>
    </source>
</evidence>
<name>A0AAV3PY00_LITER</name>
<feature type="chain" id="PRO_5043819822" description="Putative plant transposon protein domain-containing protein" evidence="2">
    <location>
        <begin position="19"/>
        <end position="353"/>
    </location>
</feature>
<dbReference type="AlphaFoldDB" id="A0AAV3PY00"/>
<dbReference type="InterPro" id="IPR046796">
    <property type="entry name" value="Transposase_32_dom"/>
</dbReference>
<accession>A0AAV3PY00</accession>